<protein>
    <submittedName>
        <fullName evidence="1">Uncharacterized protein</fullName>
    </submittedName>
</protein>
<dbReference type="AlphaFoldDB" id="A0A921RKR0"/>
<gene>
    <name evidence="1" type="ORF">BDA96_02G062000</name>
</gene>
<comment type="caution">
    <text evidence="1">The sequence shown here is derived from an EMBL/GenBank/DDBJ whole genome shotgun (WGS) entry which is preliminary data.</text>
</comment>
<evidence type="ECO:0000313" key="2">
    <source>
        <dbReference type="Proteomes" id="UP000807115"/>
    </source>
</evidence>
<dbReference type="EMBL" id="CM027681">
    <property type="protein sequence ID" value="KAG0541967.1"/>
    <property type="molecule type" value="Genomic_DNA"/>
</dbReference>
<dbReference type="Proteomes" id="UP000807115">
    <property type="component" value="Chromosome 2"/>
</dbReference>
<accession>A0A921RKR0</accession>
<evidence type="ECO:0000313" key="1">
    <source>
        <dbReference type="EMBL" id="KAG0541967.1"/>
    </source>
</evidence>
<organism evidence="1 2">
    <name type="scientific">Sorghum bicolor</name>
    <name type="common">Sorghum</name>
    <name type="synonym">Sorghum vulgare</name>
    <dbReference type="NCBI Taxonomy" id="4558"/>
    <lineage>
        <taxon>Eukaryota</taxon>
        <taxon>Viridiplantae</taxon>
        <taxon>Streptophyta</taxon>
        <taxon>Embryophyta</taxon>
        <taxon>Tracheophyta</taxon>
        <taxon>Spermatophyta</taxon>
        <taxon>Magnoliopsida</taxon>
        <taxon>Liliopsida</taxon>
        <taxon>Poales</taxon>
        <taxon>Poaceae</taxon>
        <taxon>PACMAD clade</taxon>
        <taxon>Panicoideae</taxon>
        <taxon>Andropogonodae</taxon>
        <taxon>Andropogoneae</taxon>
        <taxon>Sorghinae</taxon>
        <taxon>Sorghum</taxon>
    </lineage>
</organism>
<reference evidence="1" key="2">
    <citation type="submission" date="2020-10" db="EMBL/GenBank/DDBJ databases">
        <authorList>
            <person name="Cooper E.A."/>
            <person name="Brenton Z.W."/>
            <person name="Flinn B.S."/>
            <person name="Jenkins J."/>
            <person name="Shu S."/>
            <person name="Flowers D."/>
            <person name="Luo F."/>
            <person name="Wang Y."/>
            <person name="Xia P."/>
            <person name="Barry K."/>
            <person name="Daum C."/>
            <person name="Lipzen A."/>
            <person name="Yoshinaga Y."/>
            <person name="Schmutz J."/>
            <person name="Saski C."/>
            <person name="Vermerris W."/>
            <person name="Kresovich S."/>
        </authorList>
    </citation>
    <scope>NUCLEOTIDE SEQUENCE</scope>
</reference>
<name>A0A921RKR0_SORBI</name>
<proteinExistence type="predicted"/>
<reference evidence="1" key="1">
    <citation type="journal article" date="2019" name="BMC Genomics">
        <title>A new reference genome for Sorghum bicolor reveals high levels of sequence similarity between sweet and grain genotypes: implications for the genetics of sugar metabolism.</title>
        <authorList>
            <person name="Cooper E.A."/>
            <person name="Brenton Z.W."/>
            <person name="Flinn B.S."/>
            <person name="Jenkins J."/>
            <person name="Shu S."/>
            <person name="Flowers D."/>
            <person name="Luo F."/>
            <person name="Wang Y."/>
            <person name="Xia P."/>
            <person name="Barry K."/>
            <person name="Daum C."/>
            <person name="Lipzen A."/>
            <person name="Yoshinaga Y."/>
            <person name="Schmutz J."/>
            <person name="Saski C."/>
            <person name="Vermerris W."/>
            <person name="Kresovich S."/>
        </authorList>
    </citation>
    <scope>NUCLEOTIDE SEQUENCE</scope>
</reference>
<sequence length="73" mass="8862">MLTHTHKDTDKHTPIIYFLKRHTPIILFVLQEKGKVWTVSKTSWRFSLTSQQRRCECSSRYESNQLQREQRNL</sequence>